<dbReference type="RefSeq" id="WP_153532573.1">
    <property type="nucleotide sequence ID" value="NZ_WEGH01000002.1"/>
</dbReference>
<reference evidence="1 2" key="1">
    <citation type="submission" date="2019-10" db="EMBL/GenBank/DDBJ databases">
        <title>Actinomadura rubteroloni sp. nov. and Actinomadura macrotermitis sp. nov., isolated from the gut of fungus growing-termite Macrotermes natalensis.</title>
        <authorList>
            <person name="Benndorf R."/>
            <person name="Martin K."/>
            <person name="Kuefner M."/>
            <person name="De Beer W."/>
            <person name="Kaster A.-K."/>
            <person name="Vollmers J."/>
            <person name="Poulsen M."/>
            <person name="Beemelmanns C."/>
        </authorList>
    </citation>
    <scope>NUCLEOTIDE SEQUENCE [LARGE SCALE GENOMIC DNA]</scope>
    <source>
        <strain evidence="1 2">RB68</strain>
    </source>
</reference>
<evidence type="ECO:0000313" key="2">
    <source>
        <dbReference type="Proteomes" id="UP000487268"/>
    </source>
</evidence>
<dbReference type="EMBL" id="WEGH01000002">
    <property type="protein sequence ID" value="MQY04305.1"/>
    <property type="molecule type" value="Genomic_DNA"/>
</dbReference>
<evidence type="ECO:0000313" key="1">
    <source>
        <dbReference type="EMBL" id="MQY04305.1"/>
    </source>
</evidence>
<proteinExistence type="predicted"/>
<gene>
    <name evidence="1" type="ORF">ACRB68_23570</name>
</gene>
<name>A0A7K0BSX9_9ACTN</name>
<comment type="caution">
    <text evidence="1">The sequence shown here is derived from an EMBL/GenBank/DDBJ whole genome shotgun (WGS) entry which is preliminary data.</text>
</comment>
<keyword evidence="2" id="KW-1185">Reference proteome</keyword>
<accession>A0A7K0BSX9</accession>
<dbReference type="Proteomes" id="UP000487268">
    <property type="component" value="Unassembled WGS sequence"/>
</dbReference>
<dbReference type="OrthoDB" id="3468573at2"/>
<organism evidence="1 2">
    <name type="scientific">Actinomadura macrotermitis</name>
    <dbReference type="NCBI Taxonomy" id="2585200"/>
    <lineage>
        <taxon>Bacteria</taxon>
        <taxon>Bacillati</taxon>
        <taxon>Actinomycetota</taxon>
        <taxon>Actinomycetes</taxon>
        <taxon>Streptosporangiales</taxon>
        <taxon>Thermomonosporaceae</taxon>
        <taxon>Actinomadura</taxon>
    </lineage>
</organism>
<evidence type="ECO:0008006" key="3">
    <source>
        <dbReference type="Google" id="ProtNLM"/>
    </source>
</evidence>
<protein>
    <recommendedName>
        <fullName evidence="3">Scramblase</fullName>
    </recommendedName>
</protein>
<dbReference type="AlphaFoldDB" id="A0A7K0BSX9"/>
<sequence length="215" mass="22487">MSTLYTAPLLRVHKGSVTDAHGTPLATVRDRGGAGWRGALDAVNPGAASGFARAVDVLDPWNRPLFAVARDSSHLRRAVTHVLRPDGAQLGSVGMDSRRGRPFYPIHDPYGTHVGEVRPVGPRKGAGGQDGGAGVAGLAGQALRKAARGVQSLVFGGTFDITDRIGTVHGRIDCEWPATKDEPYTVAFQPGTPEPLRFLGLASALALDVVRGLGS</sequence>